<protein>
    <submittedName>
        <fullName evidence="1">Uncharacterized protein</fullName>
    </submittedName>
</protein>
<proteinExistence type="predicted"/>
<dbReference type="Proteomes" id="UP000479710">
    <property type="component" value="Unassembled WGS sequence"/>
</dbReference>
<organism evidence="1 2">
    <name type="scientific">Oryza meyeriana var. granulata</name>
    <dbReference type="NCBI Taxonomy" id="110450"/>
    <lineage>
        <taxon>Eukaryota</taxon>
        <taxon>Viridiplantae</taxon>
        <taxon>Streptophyta</taxon>
        <taxon>Embryophyta</taxon>
        <taxon>Tracheophyta</taxon>
        <taxon>Spermatophyta</taxon>
        <taxon>Magnoliopsida</taxon>
        <taxon>Liliopsida</taxon>
        <taxon>Poales</taxon>
        <taxon>Poaceae</taxon>
        <taxon>BOP clade</taxon>
        <taxon>Oryzoideae</taxon>
        <taxon>Oryzeae</taxon>
        <taxon>Oryzinae</taxon>
        <taxon>Oryza</taxon>
        <taxon>Oryza meyeriana</taxon>
    </lineage>
</organism>
<dbReference type="EMBL" id="SPHZ02000006">
    <property type="protein sequence ID" value="KAF0914935.1"/>
    <property type="molecule type" value="Genomic_DNA"/>
</dbReference>
<dbReference type="AlphaFoldDB" id="A0A6G1DQ22"/>
<keyword evidence="2" id="KW-1185">Reference proteome</keyword>
<name>A0A6G1DQ22_9ORYZ</name>
<comment type="caution">
    <text evidence="1">The sequence shown here is derived from an EMBL/GenBank/DDBJ whole genome shotgun (WGS) entry which is preliminary data.</text>
</comment>
<accession>A0A6G1DQ22</accession>
<reference evidence="1 2" key="1">
    <citation type="submission" date="2019-11" db="EMBL/GenBank/DDBJ databases">
        <title>Whole genome sequence of Oryza granulata.</title>
        <authorList>
            <person name="Li W."/>
        </authorList>
    </citation>
    <scope>NUCLEOTIDE SEQUENCE [LARGE SCALE GENOMIC DNA]</scope>
    <source>
        <strain evidence="2">cv. Menghai</strain>
        <tissue evidence="1">Leaf</tissue>
    </source>
</reference>
<gene>
    <name evidence="1" type="ORF">E2562_032846</name>
</gene>
<evidence type="ECO:0000313" key="1">
    <source>
        <dbReference type="EMBL" id="KAF0914935.1"/>
    </source>
</evidence>
<evidence type="ECO:0000313" key="2">
    <source>
        <dbReference type="Proteomes" id="UP000479710"/>
    </source>
</evidence>
<sequence length="88" mass="8917">MKEDGARVSARGCGRGAWIGAFLFLLRADGERPPRGPYGVGQGMDGGDVAGMIGGLVAIRVQVGCAAARPPAAMLGCACPGYVTNPNR</sequence>